<evidence type="ECO:0000313" key="2">
    <source>
        <dbReference type="EMBL" id="KAF1936632.1"/>
    </source>
</evidence>
<organism evidence="2 3">
    <name type="scientific">Clathrospora elynae</name>
    <dbReference type="NCBI Taxonomy" id="706981"/>
    <lineage>
        <taxon>Eukaryota</taxon>
        <taxon>Fungi</taxon>
        <taxon>Dikarya</taxon>
        <taxon>Ascomycota</taxon>
        <taxon>Pezizomycotina</taxon>
        <taxon>Dothideomycetes</taxon>
        <taxon>Pleosporomycetidae</taxon>
        <taxon>Pleosporales</taxon>
        <taxon>Diademaceae</taxon>
        <taxon>Clathrospora</taxon>
    </lineage>
</organism>
<reference evidence="2" key="1">
    <citation type="journal article" date="2020" name="Stud. Mycol.">
        <title>101 Dothideomycetes genomes: a test case for predicting lifestyles and emergence of pathogens.</title>
        <authorList>
            <person name="Haridas S."/>
            <person name="Albert R."/>
            <person name="Binder M."/>
            <person name="Bloem J."/>
            <person name="Labutti K."/>
            <person name="Salamov A."/>
            <person name="Andreopoulos B."/>
            <person name="Baker S."/>
            <person name="Barry K."/>
            <person name="Bills G."/>
            <person name="Bluhm B."/>
            <person name="Cannon C."/>
            <person name="Castanera R."/>
            <person name="Culley D."/>
            <person name="Daum C."/>
            <person name="Ezra D."/>
            <person name="Gonzalez J."/>
            <person name="Henrissat B."/>
            <person name="Kuo A."/>
            <person name="Liang C."/>
            <person name="Lipzen A."/>
            <person name="Lutzoni F."/>
            <person name="Magnuson J."/>
            <person name="Mondo S."/>
            <person name="Nolan M."/>
            <person name="Ohm R."/>
            <person name="Pangilinan J."/>
            <person name="Park H.-J."/>
            <person name="Ramirez L."/>
            <person name="Alfaro M."/>
            <person name="Sun H."/>
            <person name="Tritt A."/>
            <person name="Yoshinaga Y."/>
            <person name="Zwiers L.-H."/>
            <person name="Turgeon B."/>
            <person name="Goodwin S."/>
            <person name="Spatafora J."/>
            <person name="Crous P."/>
            <person name="Grigoriev I."/>
        </authorList>
    </citation>
    <scope>NUCLEOTIDE SEQUENCE</scope>
    <source>
        <strain evidence="2">CBS 161.51</strain>
    </source>
</reference>
<evidence type="ECO:0008006" key="4">
    <source>
        <dbReference type="Google" id="ProtNLM"/>
    </source>
</evidence>
<dbReference type="Proteomes" id="UP000800038">
    <property type="component" value="Unassembled WGS sequence"/>
</dbReference>
<proteinExistence type="predicted"/>
<evidence type="ECO:0000256" key="1">
    <source>
        <dbReference type="SAM" id="SignalP"/>
    </source>
</evidence>
<keyword evidence="3" id="KW-1185">Reference proteome</keyword>
<sequence length="78" mass="8506">MFDTYVSCLICCAVCLESLWSSENCNSHCHCGRGGREDTARPSFTSLSQIRVCKAMLAASFACVVSETSTVVEFGELR</sequence>
<name>A0A6A5S9B9_9PLEO</name>
<feature type="chain" id="PRO_5025558638" description="Secreted protein" evidence="1">
    <location>
        <begin position="22"/>
        <end position="78"/>
    </location>
</feature>
<accession>A0A6A5S9B9</accession>
<protein>
    <recommendedName>
        <fullName evidence="4">Secreted protein</fullName>
    </recommendedName>
</protein>
<keyword evidence="1" id="KW-0732">Signal</keyword>
<feature type="signal peptide" evidence="1">
    <location>
        <begin position="1"/>
        <end position="21"/>
    </location>
</feature>
<dbReference type="AlphaFoldDB" id="A0A6A5S9B9"/>
<gene>
    <name evidence="2" type="ORF">EJ02DRAFT_459387</name>
</gene>
<dbReference type="EMBL" id="ML976178">
    <property type="protein sequence ID" value="KAF1936632.1"/>
    <property type="molecule type" value="Genomic_DNA"/>
</dbReference>
<evidence type="ECO:0000313" key="3">
    <source>
        <dbReference type="Proteomes" id="UP000800038"/>
    </source>
</evidence>